<dbReference type="AlphaFoldDB" id="A0A6N2KPJ7"/>
<feature type="region of interest" description="Disordered" evidence="1">
    <location>
        <begin position="1"/>
        <end position="26"/>
    </location>
</feature>
<dbReference type="EMBL" id="CAADRP010000557">
    <property type="protein sequence ID" value="VFU29961.1"/>
    <property type="molecule type" value="Genomic_DNA"/>
</dbReference>
<organism evidence="2">
    <name type="scientific">Salix viminalis</name>
    <name type="common">Common osier</name>
    <name type="synonym">Basket willow</name>
    <dbReference type="NCBI Taxonomy" id="40686"/>
    <lineage>
        <taxon>Eukaryota</taxon>
        <taxon>Viridiplantae</taxon>
        <taxon>Streptophyta</taxon>
        <taxon>Embryophyta</taxon>
        <taxon>Tracheophyta</taxon>
        <taxon>Spermatophyta</taxon>
        <taxon>Magnoliopsida</taxon>
        <taxon>eudicotyledons</taxon>
        <taxon>Gunneridae</taxon>
        <taxon>Pentapetalae</taxon>
        <taxon>rosids</taxon>
        <taxon>fabids</taxon>
        <taxon>Malpighiales</taxon>
        <taxon>Salicaceae</taxon>
        <taxon>Saliceae</taxon>
        <taxon>Salix</taxon>
    </lineage>
</organism>
<reference evidence="2" key="1">
    <citation type="submission" date="2019-03" db="EMBL/GenBank/DDBJ databases">
        <authorList>
            <person name="Mank J."/>
            <person name="Almeida P."/>
        </authorList>
    </citation>
    <scope>NUCLEOTIDE SEQUENCE</scope>
    <source>
        <strain evidence="2">78183</strain>
    </source>
</reference>
<proteinExistence type="predicted"/>
<evidence type="ECO:0008006" key="3">
    <source>
        <dbReference type="Google" id="ProtNLM"/>
    </source>
</evidence>
<sequence>MNHLSDPEKRADYDRSLYRRGRQTGSPFVMSAATVTTMATGPGFSTFEVATQKDSAFQTSKKQKAKSKSKNKNSDPKTGFAKQKHQIHREKYKFLRLTRNLGLNRNTERKNQLDA</sequence>
<protein>
    <recommendedName>
        <fullName evidence="3">J domain-containing protein</fullName>
    </recommendedName>
</protein>
<evidence type="ECO:0000256" key="1">
    <source>
        <dbReference type="SAM" id="MobiDB-lite"/>
    </source>
</evidence>
<name>A0A6N2KPJ7_SALVM</name>
<feature type="compositionally biased region" description="Basic residues" evidence="1">
    <location>
        <begin position="61"/>
        <end position="71"/>
    </location>
</feature>
<gene>
    <name evidence="2" type="ORF">SVIM_LOCUS111664</name>
</gene>
<accession>A0A6N2KPJ7</accession>
<feature type="region of interest" description="Disordered" evidence="1">
    <location>
        <begin position="54"/>
        <end position="87"/>
    </location>
</feature>
<feature type="compositionally biased region" description="Basic and acidic residues" evidence="1">
    <location>
        <begin position="1"/>
        <end position="17"/>
    </location>
</feature>
<evidence type="ECO:0000313" key="2">
    <source>
        <dbReference type="EMBL" id="VFU29961.1"/>
    </source>
</evidence>